<sequence length="288" mass="33183">MKTGLVLEGGALRGLYTMGIVDVLTEQRIFFDGMIGVSAGAAFGCNYKSRQPGRVLRYNQRFAHDWRYCSVRSWLCTGDLFGADFGYHQVPEELDLFDFKTFYANPTAFWLVATDVETGEAVYRQVTEGMHIDELCEWIRASSSMPLVSQWVEIKEQKLLDGGLADAIPLRFFNEQGYERNVVILTQPRGYIKQPNALMPLMRLVYYRHPRFVQTIAQRHEMYNAQLRYVEAQEKAGKAFVIAPEAKLPIRHITHDRQRMQRTYDIGRAQALALLPQLKAFLENETTR</sequence>
<name>A0A1T4MQ42_9BACT</name>
<organism evidence="6 7">
    <name type="scientific">Segatella oulorum</name>
    <dbReference type="NCBI Taxonomy" id="28136"/>
    <lineage>
        <taxon>Bacteria</taxon>
        <taxon>Pseudomonadati</taxon>
        <taxon>Bacteroidota</taxon>
        <taxon>Bacteroidia</taxon>
        <taxon>Bacteroidales</taxon>
        <taxon>Prevotellaceae</taxon>
        <taxon>Segatella</taxon>
    </lineage>
</organism>
<feature type="short sequence motif" description="GXSXG" evidence="4">
    <location>
        <begin position="36"/>
        <end position="40"/>
    </location>
</feature>
<gene>
    <name evidence="6" type="ORF">SAMN02745202_00818</name>
</gene>
<dbReference type="CDD" id="cd07208">
    <property type="entry name" value="Pat_hypo_Ecoli_yjju_like"/>
    <property type="match status" value="1"/>
</dbReference>
<evidence type="ECO:0000256" key="1">
    <source>
        <dbReference type="ARBA" id="ARBA00022801"/>
    </source>
</evidence>
<dbReference type="STRING" id="28136.SAMN02745202_00818"/>
<feature type="active site" description="Proton acceptor" evidence="4">
    <location>
        <position position="161"/>
    </location>
</feature>
<dbReference type="InterPro" id="IPR045943">
    <property type="entry name" value="DUF6363"/>
</dbReference>
<evidence type="ECO:0000256" key="4">
    <source>
        <dbReference type="PROSITE-ProRule" id="PRU01161"/>
    </source>
</evidence>
<keyword evidence="3 4" id="KW-0443">Lipid metabolism</keyword>
<dbReference type="PANTHER" id="PTHR14226">
    <property type="entry name" value="NEUROPATHY TARGET ESTERASE/SWISS CHEESE D.MELANOGASTER"/>
    <property type="match status" value="1"/>
</dbReference>
<dbReference type="InterPro" id="IPR016035">
    <property type="entry name" value="Acyl_Trfase/lysoPLipase"/>
</dbReference>
<feature type="short sequence motif" description="DGA/G" evidence="4">
    <location>
        <begin position="161"/>
        <end position="163"/>
    </location>
</feature>
<dbReference type="AlphaFoldDB" id="A0A1T4MQ42"/>
<dbReference type="Gene3D" id="3.40.1090.10">
    <property type="entry name" value="Cytosolic phospholipase A2 catalytic domain"/>
    <property type="match status" value="2"/>
</dbReference>
<dbReference type="InterPro" id="IPR050301">
    <property type="entry name" value="NTE"/>
</dbReference>
<dbReference type="GO" id="GO:0016787">
    <property type="term" value="F:hydrolase activity"/>
    <property type="evidence" value="ECO:0007669"/>
    <property type="project" value="UniProtKB-UniRule"/>
</dbReference>
<keyword evidence="2 4" id="KW-0442">Lipid degradation</keyword>
<reference evidence="6 7" key="1">
    <citation type="submission" date="2017-02" db="EMBL/GenBank/DDBJ databases">
        <authorList>
            <person name="Peterson S.W."/>
        </authorList>
    </citation>
    <scope>NUCLEOTIDE SEQUENCE [LARGE SCALE GENOMIC DNA]</scope>
    <source>
        <strain evidence="6 7">ATCC 43324</strain>
    </source>
</reference>
<proteinExistence type="predicted"/>
<comment type="caution">
    <text evidence="4">Lacks conserved residue(s) required for the propagation of feature annotation.</text>
</comment>
<dbReference type="InterPro" id="IPR002641">
    <property type="entry name" value="PNPLA_dom"/>
</dbReference>
<feature type="active site" description="Nucleophile" evidence="4">
    <location>
        <position position="38"/>
    </location>
</feature>
<dbReference type="Pfam" id="PF01734">
    <property type="entry name" value="Patatin"/>
    <property type="match status" value="1"/>
</dbReference>
<dbReference type="InterPro" id="IPR037483">
    <property type="entry name" value="YjjU-like"/>
</dbReference>
<evidence type="ECO:0000313" key="6">
    <source>
        <dbReference type="EMBL" id="SJZ69142.1"/>
    </source>
</evidence>
<evidence type="ECO:0000256" key="3">
    <source>
        <dbReference type="ARBA" id="ARBA00023098"/>
    </source>
</evidence>
<dbReference type="SUPFAM" id="SSF52151">
    <property type="entry name" value="FabD/lysophospholipase-like"/>
    <property type="match status" value="1"/>
</dbReference>
<feature type="domain" description="PNPLA" evidence="5">
    <location>
        <begin position="5"/>
        <end position="174"/>
    </location>
</feature>
<dbReference type="GO" id="GO:0016042">
    <property type="term" value="P:lipid catabolic process"/>
    <property type="evidence" value="ECO:0007669"/>
    <property type="project" value="UniProtKB-UniRule"/>
</dbReference>
<evidence type="ECO:0000313" key="7">
    <source>
        <dbReference type="Proteomes" id="UP000190065"/>
    </source>
</evidence>
<dbReference type="Proteomes" id="UP000190065">
    <property type="component" value="Unassembled WGS sequence"/>
</dbReference>
<accession>A0A1T4MQ42</accession>
<dbReference type="RefSeq" id="WP_025070847.1">
    <property type="nucleotide sequence ID" value="NZ_FUXK01000007.1"/>
</dbReference>
<keyword evidence="1 4" id="KW-0378">Hydrolase</keyword>
<dbReference type="PANTHER" id="PTHR14226:SF25">
    <property type="entry name" value="PHOSPHOESTERASE"/>
    <property type="match status" value="1"/>
</dbReference>
<evidence type="ECO:0000256" key="2">
    <source>
        <dbReference type="ARBA" id="ARBA00022963"/>
    </source>
</evidence>
<protein>
    <submittedName>
        <fullName evidence="6">Predicted phospholipase, patatin/cPLA2 family</fullName>
    </submittedName>
</protein>
<evidence type="ECO:0000259" key="5">
    <source>
        <dbReference type="PROSITE" id="PS51635"/>
    </source>
</evidence>
<dbReference type="eggNOG" id="COG4667">
    <property type="taxonomic scope" value="Bacteria"/>
</dbReference>
<dbReference type="Pfam" id="PF19890">
    <property type="entry name" value="DUF6363"/>
    <property type="match status" value="1"/>
</dbReference>
<dbReference type="PROSITE" id="PS51635">
    <property type="entry name" value="PNPLA"/>
    <property type="match status" value="1"/>
</dbReference>
<dbReference type="EMBL" id="FUXK01000007">
    <property type="protein sequence ID" value="SJZ69142.1"/>
    <property type="molecule type" value="Genomic_DNA"/>
</dbReference>